<dbReference type="PANTHER" id="PTHR36959">
    <property type="entry name" value="ALTERED INHERITANCE OF MITOCHONDRIA PROTEIN 24, MITOCHONDRIAL"/>
    <property type="match status" value="1"/>
</dbReference>
<dbReference type="PANTHER" id="PTHR36959:SF2">
    <property type="entry name" value="ALTERED INHERITANCE OF MITOCHONDRIA PROTEIN 24, MITOCHONDRIAL"/>
    <property type="match status" value="1"/>
</dbReference>
<organism evidence="1 2">
    <name type="scientific">Lodderomyces beijingensis</name>
    <dbReference type="NCBI Taxonomy" id="1775926"/>
    <lineage>
        <taxon>Eukaryota</taxon>
        <taxon>Fungi</taxon>
        <taxon>Dikarya</taxon>
        <taxon>Ascomycota</taxon>
        <taxon>Saccharomycotina</taxon>
        <taxon>Pichiomycetes</taxon>
        <taxon>Debaryomycetaceae</taxon>
        <taxon>Candida/Lodderomyces clade</taxon>
        <taxon>Lodderomyces</taxon>
    </lineage>
</organism>
<accession>A0ABP0ZRW0</accession>
<evidence type="ECO:0000313" key="1">
    <source>
        <dbReference type="EMBL" id="CAK9441240.1"/>
    </source>
</evidence>
<dbReference type="Gene3D" id="3.60.160.10">
    <property type="entry name" value="Mitochondrial biogenesis AIM24"/>
    <property type="match status" value="1"/>
</dbReference>
<keyword evidence="2" id="KW-1185">Reference proteome</keyword>
<dbReference type="RefSeq" id="XP_066832047.1">
    <property type="nucleotide sequence ID" value="XM_066975405.1"/>
</dbReference>
<dbReference type="EMBL" id="OZ022410">
    <property type="protein sequence ID" value="CAK9441240.1"/>
    <property type="molecule type" value="Genomic_DNA"/>
</dbReference>
<dbReference type="Proteomes" id="UP001497383">
    <property type="component" value="Chromosome 6"/>
</dbReference>
<sequence length="318" mass="35652">MTSRWSSRATSRALATLATPVVPLTRPQVTGAGPFRAYPKFAPLGEPSTLLSISIPQSSQIYISQSTIVGLNGHLENIRAETRSVFGAPFQRLQADGGASNVVVSGRSNYTVLDVADNWTVHDTSRIIGWAGDEVRLTTEKSVTQNGLVRFSGFGSLVIDGDSEIFKMDVRENEEVYLNPRAFIAVGRGATKEGVDVAASLLPYAKYELHTLDLQHFHWPRAVVDPVVKLRRQIRRQLAAFNKWQKSYQEYLLPYLTPMFDFLGRVAQSIYNYVNGRLIRRKPIYVKIQGPCSVLLDNHRMFSNNKVFTNAEIDEVFK</sequence>
<evidence type="ECO:0008006" key="3">
    <source>
        <dbReference type="Google" id="ProtNLM"/>
    </source>
</evidence>
<dbReference type="InterPro" id="IPR036983">
    <property type="entry name" value="AIM24_sf"/>
</dbReference>
<name>A0ABP0ZRW0_9ASCO</name>
<proteinExistence type="predicted"/>
<evidence type="ECO:0000313" key="2">
    <source>
        <dbReference type="Proteomes" id="UP001497383"/>
    </source>
</evidence>
<reference evidence="1 2" key="1">
    <citation type="submission" date="2024-03" db="EMBL/GenBank/DDBJ databases">
        <authorList>
            <person name="Brejova B."/>
        </authorList>
    </citation>
    <scope>NUCLEOTIDE SEQUENCE [LARGE SCALE GENOMIC DNA]</scope>
    <source>
        <strain evidence="1 2">CBS 14171</strain>
    </source>
</reference>
<protein>
    <recommendedName>
        <fullName evidence="3">Altered inheritance of mitochondria protein 24, mitochondrial</fullName>
    </recommendedName>
</protein>
<dbReference type="GeneID" id="92210305"/>
<gene>
    <name evidence="1" type="ORF">LODBEIA_P51090</name>
</gene>